<dbReference type="SUPFAM" id="SSF50475">
    <property type="entry name" value="FMN-binding split barrel"/>
    <property type="match status" value="1"/>
</dbReference>
<dbReference type="RefSeq" id="WP_135086446.1">
    <property type="nucleotide sequence ID" value="NZ_SPDV01000017.1"/>
</dbReference>
<dbReference type="PIRSF" id="PIRSF010372">
    <property type="entry name" value="PaiB"/>
    <property type="match status" value="1"/>
</dbReference>
<dbReference type="PANTHER" id="PTHR35802">
    <property type="entry name" value="PROTEASE SYNTHASE AND SPORULATION PROTEIN PAI 2"/>
    <property type="match status" value="1"/>
</dbReference>
<keyword evidence="2" id="KW-1185">Reference proteome</keyword>
<evidence type="ECO:0000313" key="2">
    <source>
        <dbReference type="Proteomes" id="UP000298213"/>
    </source>
</evidence>
<comment type="caution">
    <text evidence="1">The sequence shown here is derived from an EMBL/GenBank/DDBJ whole genome shotgun (WGS) entry which is preliminary data.</text>
</comment>
<gene>
    <name evidence="1" type="ORF">E2493_10395</name>
</gene>
<organism evidence="1 2">
    <name type="scientific">Sphingomonas parva</name>
    <dbReference type="NCBI Taxonomy" id="2555898"/>
    <lineage>
        <taxon>Bacteria</taxon>
        <taxon>Pseudomonadati</taxon>
        <taxon>Pseudomonadota</taxon>
        <taxon>Alphaproteobacteria</taxon>
        <taxon>Sphingomonadales</taxon>
        <taxon>Sphingomonadaceae</taxon>
        <taxon>Sphingomonas</taxon>
    </lineage>
</organism>
<dbReference type="InterPro" id="IPR007396">
    <property type="entry name" value="TR_PAI2-type"/>
</dbReference>
<dbReference type="Gene3D" id="2.30.110.10">
    <property type="entry name" value="Electron Transport, Fmn-binding Protein, Chain A"/>
    <property type="match status" value="1"/>
</dbReference>
<evidence type="ECO:0000313" key="1">
    <source>
        <dbReference type="EMBL" id="TFI58384.1"/>
    </source>
</evidence>
<dbReference type="Proteomes" id="UP000298213">
    <property type="component" value="Unassembled WGS sequence"/>
</dbReference>
<dbReference type="AlphaFoldDB" id="A0A4Y8ZQY6"/>
<dbReference type="InterPro" id="IPR012349">
    <property type="entry name" value="Split_barrel_FMN-bd"/>
</dbReference>
<reference evidence="1 2" key="1">
    <citation type="submission" date="2019-03" db="EMBL/GenBank/DDBJ databases">
        <title>Genome sequence of Sphingomonas sp. 17J27-24.</title>
        <authorList>
            <person name="Kim M."/>
            <person name="Maeng S."/>
            <person name="Sathiyaraj S."/>
        </authorList>
    </citation>
    <scope>NUCLEOTIDE SEQUENCE [LARGE SCALE GENOMIC DNA]</scope>
    <source>
        <strain evidence="1 2">17J27-24</strain>
    </source>
</reference>
<name>A0A4Y8ZQY6_9SPHN</name>
<sequence length="211" mass="22424">MHPNRKFHIGDRAAMAALVRQIGFGTLVVQTEAGLRAVHVPLLLEGERLRFHVSRGNAVHDSLLAGTEALVVIEGPHAYVSPDWYGLAGRVPTWSYVAVELNGTVRPLDTEALVRMLDDLSAEFEARLAPKAPWTTAQAEPALIAGLLKGITGFEMDVTAWRGTAKLDQDKPAEVRARLADALAGAGEHAIAAMVRQGGIEVAAATPGQAA</sequence>
<dbReference type="Pfam" id="PF04299">
    <property type="entry name" value="FMN_bind_2"/>
    <property type="match status" value="1"/>
</dbReference>
<dbReference type="EMBL" id="SPDV01000017">
    <property type="protein sequence ID" value="TFI58384.1"/>
    <property type="molecule type" value="Genomic_DNA"/>
</dbReference>
<proteinExistence type="predicted"/>
<protein>
    <submittedName>
        <fullName evidence="1">FMN-binding negative transcriptional regulator</fullName>
    </submittedName>
</protein>
<accession>A0A4Y8ZQY6</accession>
<dbReference type="PANTHER" id="PTHR35802:SF1">
    <property type="entry name" value="PROTEASE SYNTHASE AND SPORULATION PROTEIN PAI 2"/>
    <property type="match status" value="1"/>
</dbReference>
<dbReference type="OrthoDB" id="9794948at2"/>